<evidence type="ECO:0000256" key="1">
    <source>
        <dbReference type="ARBA" id="ARBA00004141"/>
    </source>
</evidence>
<evidence type="ECO:0000256" key="3">
    <source>
        <dbReference type="ARBA" id="ARBA00022989"/>
    </source>
</evidence>
<feature type="region of interest" description="Disordered" evidence="5">
    <location>
        <begin position="240"/>
        <end position="270"/>
    </location>
</feature>
<sequence>MNASCESPVADISSFVQCCHLFYGVFAHISVLPDVIQLNGIPGYRRTFLIHGPCKSLEEPLLQSNCTAIWSNGIYTLSQNMIFMIALVFWFCAQLVSKREATTFQFFVGLMCSTFSVIQAGNAFSFVPDILSAKGPATDIVKLLDSCPEINTESAVGKKIDRTVAKGHIRLEGIHFWYPTCPGVRVLHDFSIQAEPGTSIALIRASGCDKSTRIGFGAWAALFGIQDELTHCMMSFEESGTMIGKGRPPSNPSDSAPGTPPPSPFTMKEGMGGVRVRVGKGGGVGLSWGAGKEGMLCSAPELKERVLMLINWCTDFYYPFLPAWVARVRGGGGAPPGKDIITFAEAIPNEFCPPSWTPEQHVPNIVYALHWYNLNALFQKAFDDFSVNVQGLSRGMFLDGPQFRALKTVKAWSSTCLTLHHTSDIPRTIGSAEDGVKLTTDGLQISWTDGHESFFLCDFLHWHFSRTRLGTHCHRAGPAA</sequence>
<dbReference type="Proteomes" id="UP001218218">
    <property type="component" value="Unassembled WGS sequence"/>
</dbReference>
<dbReference type="GO" id="GO:0005524">
    <property type="term" value="F:ATP binding"/>
    <property type="evidence" value="ECO:0007669"/>
    <property type="project" value="InterPro"/>
</dbReference>
<keyword evidence="8" id="KW-1185">Reference proteome</keyword>
<keyword evidence="4 6" id="KW-0472">Membrane</keyword>
<evidence type="ECO:0000256" key="2">
    <source>
        <dbReference type="ARBA" id="ARBA00022692"/>
    </source>
</evidence>
<reference evidence="7" key="1">
    <citation type="submission" date="2023-03" db="EMBL/GenBank/DDBJ databases">
        <title>Massive genome expansion in bonnet fungi (Mycena s.s.) driven by repeated elements and novel gene families across ecological guilds.</title>
        <authorList>
            <consortium name="Lawrence Berkeley National Laboratory"/>
            <person name="Harder C.B."/>
            <person name="Miyauchi S."/>
            <person name="Viragh M."/>
            <person name="Kuo A."/>
            <person name="Thoen E."/>
            <person name="Andreopoulos B."/>
            <person name="Lu D."/>
            <person name="Skrede I."/>
            <person name="Drula E."/>
            <person name="Henrissat B."/>
            <person name="Morin E."/>
            <person name="Kohler A."/>
            <person name="Barry K."/>
            <person name="LaButti K."/>
            <person name="Morin E."/>
            <person name="Salamov A."/>
            <person name="Lipzen A."/>
            <person name="Mereny Z."/>
            <person name="Hegedus B."/>
            <person name="Baldrian P."/>
            <person name="Stursova M."/>
            <person name="Weitz H."/>
            <person name="Taylor A."/>
            <person name="Grigoriev I.V."/>
            <person name="Nagy L.G."/>
            <person name="Martin F."/>
            <person name="Kauserud H."/>
        </authorList>
    </citation>
    <scope>NUCLEOTIDE SEQUENCE</scope>
    <source>
        <strain evidence="7">CBHHK002</strain>
    </source>
</reference>
<dbReference type="PANTHER" id="PTHR24221:SF648">
    <property type="entry name" value="ABC-TYPE TRANSPORTER ATR1"/>
    <property type="match status" value="1"/>
</dbReference>
<comment type="subcellular location">
    <subcellularLocation>
        <location evidence="1">Membrane</location>
        <topology evidence="1">Multi-pass membrane protein</topology>
    </subcellularLocation>
</comment>
<feature type="transmembrane region" description="Helical" evidence="6">
    <location>
        <begin position="69"/>
        <end position="92"/>
    </location>
</feature>
<gene>
    <name evidence="7" type="ORF">DFH08DRAFT_1002702</name>
</gene>
<dbReference type="GO" id="GO:0042626">
    <property type="term" value="F:ATPase-coupled transmembrane transporter activity"/>
    <property type="evidence" value="ECO:0007669"/>
    <property type="project" value="TreeGrafter"/>
</dbReference>
<protein>
    <submittedName>
        <fullName evidence="7">Uncharacterized protein</fullName>
    </submittedName>
</protein>
<comment type="caution">
    <text evidence="7">The sequence shown here is derived from an EMBL/GenBank/DDBJ whole genome shotgun (WGS) entry which is preliminary data.</text>
</comment>
<feature type="transmembrane region" description="Helical" evidence="6">
    <location>
        <begin position="104"/>
        <end position="127"/>
    </location>
</feature>
<dbReference type="InterPro" id="IPR036640">
    <property type="entry name" value="ABC1_TM_sf"/>
</dbReference>
<accession>A0AAD7AQE0</accession>
<dbReference type="SUPFAM" id="SSF52540">
    <property type="entry name" value="P-loop containing nucleoside triphosphate hydrolases"/>
    <property type="match status" value="1"/>
</dbReference>
<organism evidence="7 8">
    <name type="scientific">Mycena albidolilacea</name>
    <dbReference type="NCBI Taxonomy" id="1033008"/>
    <lineage>
        <taxon>Eukaryota</taxon>
        <taxon>Fungi</taxon>
        <taxon>Dikarya</taxon>
        <taxon>Basidiomycota</taxon>
        <taxon>Agaricomycotina</taxon>
        <taxon>Agaricomycetes</taxon>
        <taxon>Agaricomycetidae</taxon>
        <taxon>Agaricales</taxon>
        <taxon>Marasmiineae</taxon>
        <taxon>Mycenaceae</taxon>
        <taxon>Mycena</taxon>
    </lineage>
</organism>
<dbReference type="SUPFAM" id="SSF90123">
    <property type="entry name" value="ABC transporter transmembrane region"/>
    <property type="match status" value="1"/>
</dbReference>
<keyword evidence="3 6" id="KW-1133">Transmembrane helix</keyword>
<evidence type="ECO:0000256" key="4">
    <source>
        <dbReference type="ARBA" id="ARBA00023136"/>
    </source>
</evidence>
<dbReference type="GO" id="GO:0016020">
    <property type="term" value="C:membrane"/>
    <property type="evidence" value="ECO:0007669"/>
    <property type="project" value="UniProtKB-SubCell"/>
</dbReference>
<evidence type="ECO:0000256" key="5">
    <source>
        <dbReference type="SAM" id="MobiDB-lite"/>
    </source>
</evidence>
<evidence type="ECO:0000313" key="7">
    <source>
        <dbReference type="EMBL" id="KAJ7366072.1"/>
    </source>
</evidence>
<dbReference type="EMBL" id="JARIHO010000002">
    <property type="protein sequence ID" value="KAJ7366072.1"/>
    <property type="molecule type" value="Genomic_DNA"/>
</dbReference>
<dbReference type="Gene3D" id="3.40.50.300">
    <property type="entry name" value="P-loop containing nucleotide triphosphate hydrolases"/>
    <property type="match status" value="1"/>
</dbReference>
<dbReference type="AlphaFoldDB" id="A0AAD7AQE0"/>
<dbReference type="Gene3D" id="1.20.1560.10">
    <property type="entry name" value="ABC transporter type 1, transmembrane domain"/>
    <property type="match status" value="1"/>
</dbReference>
<proteinExistence type="predicted"/>
<keyword evidence="2 6" id="KW-0812">Transmembrane</keyword>
<evidence type="ECO:0000256" key="6">
    <source>
        <dbReference type="SAM" id="Phobius"/>
    </source>
</evidence>
<name>A0AAD7AQE0_9AGAR</name>
<dbReference type="InterPro" id="IPR027417">
    <property type="entry name" value="P-loop_NTPase"/>
</dbReference>
<dbReference type="InterPro" id="IPR039421">
    <property type="entry name" value="Type_1_exporter"/>
</dbReference>
<evidence type="ECO:0000313" key="8">
    <source>
        <dbReference type="Proteomes" id="UP001218218"/>
    </source>
</evidence>
<dbReference type="PANTHER" id="PTHR24221">
    <property type="entry name" value="ATP-BINDING CASSETTE SUB-FAMILY B"/>
    <property type="match status" value="1"/>
</dbReference>